<dbReference type="PROSITE" id="PS50181">
    <property type="entry name" value="FBOX"/>
    <property type="match status" value="1"/>
</dbReference>
<dbReference type="InterPro" id="IPR050910">
    <property type="entry name" value="JMJD6_ArgDemeth/LysHydrox"/>
</dbReference>
<evidence type="ECO:0000256" key="1">
    <source>
        <dbReference type="ARBA" id="ARBA00001954"/>
    </source>
</evidence>
<evidence type="ECO:0000256" key="3">
    <source>
        <dbReference type="ARBA" id="ARBA00006801"/>
    </source>
</evidence>
<keyword evidence="4" id="KW-0479">Metal-binding</keyword>
<feature type="domain" description="F-box" evidence="9">
    <location>
        <begin position="69"/>
        <end position="115"/>
    </location>
</feature>
<dbReference type="SUPFAM" id="SSF81383">
    <property type="entry name" value="F-box domain"/>
    <property type="match status" value="1"/>
</dbReference>
<keyword evidence="7" id="KW-0539">Nucleus</keyword>
<dbReference type="Gene3D" id="3.90.1200.10">
    <property type="match status" value="1"/>
</dbReference>
<proteinExistence type="inferred from homology"/>
<dbReference type="PANTHER" id="PTHR12480:SF35">
    <property type="entry name" value="TRANSCRIPTION FACTOR JUMONJI, JMJC DOMAIN-CONTAINING PROTEIN"/>
    <property type="match status" value="1"/>
</dbReference>
<dbReference type="GO" id="GO:0016491">
    <property type="term" value="F:oxidoreductase activity"/>
    <property type="evidence" value="ECO:0007669"/>
    <property type="project" value="UniProtKB-KW"/>
</dbReference>
<accession>A0AAU9SL53</accession>
<dbReference type="Gene3D" id="2.60.120.650">
    <property type="entry name" value="Cupin"/>
    <property type="match status" value="1"/>
</dbReference>
<dbReference type="GO" id="GO:0005634">
    <property type="term" value="C:nucleus"/>
    <property type="evidence" value="ECO:0007669"/>
    <property type="project" value="UniProtKB-SubCell"/>
</dbReference>
<dbReference type="PROSITE" id="PS51184">
    <property type="entry name" value="JMJC"/>
    <property type="match status" value="1"/>
</dbReference>
<evidence type="ECO:0000256" key="2">
    <source>
        <dbReference type="ARBA" id="ARBA00004123"/>
    </source>
</evidence>
<comment type="cofactor">
    <cofactor evidence="1">
        <name>Fe(2+)</name>
        <dbReference type="ChEBI" id="CHEBI:29033"/>
    </cofactor>
</comment>
<dbReference type="SMART" id="SM00558">
    <property type="entry name" value="JmjC"/>
    <property type="match status" value="1"/>
</dbReference>
<sequence length="1012" mass="116200">LDYSNAYNVRKDIYRGKDNPAHSVTTRDSDHHAPPRQEKNQIPQKKSKLEEKMDATTTFGQRDRRPEALGSLSVLPDETICVLLEYLTPRDIAHLACVSSVMYILCNEEPLWMTLCLRKAKGPLEYKGSWKNTTLHLEGVTQDAYKDAYRKPLHFDGLSSLYLYKRFYRCNTSLDGFSFDDGNVERRREISLDEFSKEYDAKKPVLLSGLADSWPASNTWTIDQLSEKYGEVPFRISQRSPNKISMKFKDYISYMRLQRDEDPLYVFDDRFGDAAPELLKDYSVPHLFQEDWFEILDKENRPPYRWLIVGPERSGASWHVDPALTSAWNTLLCGRKRWALYPPGKVPLGVTVHVNEDDGDVSIDTPSSLQWWLDYYPLLADEDKPIECTLLPGETIYVPSGWWHCILNLEPTVAVTQNFVNKENFGFVCLDMAPGYQHKGVCRAGLLALDDDGNSEEMEDETHDEDDNTLSYSDLTRKEKRVRMNGEGETEDNHEEDANGVSKRYNMWKNGFSYDLDFLATFLDKERDHYNFPWSMGNSVGQREMRGWLSKLWVLKPEMRELIWKGACIALNAEKWLRCLEEVCTFYNLPSVTEDEKLPVGTGSNPVYLFSDYAVKLFVEGGLEQSMYGLGTEASNLCTLEFYDILGRADSPLKSHIPDVLASGILYFEKGSYKVVPWDGKKIPDIITSSNLSFDASMLNSEFPFGIWNKTLLEHRNQGKPAPDSFGSLSSHVWPYIITQRCKGKIFAQLRDDLTWSDAENLASFLGQQLRNLHQLPYPPVTRPELLMNANDVHEELKIPPEWKVFVDALCQKKKDVTGRLENWGNPIPRALMSKIDEYIPDDFFVDLLHVFKDTDVGGEIKPCTWIHSDVMDDNIHMEPHADDDSVTGQRNSWRPSHILDFSDLSIGDPICDLIPIYLDIFRGDADLFKKLLESYGLPLIRSKSSPENGTTTKTADSTRKKVLCPSYRTMCYCILHEENVLGAMFSIWDELRTAESWEQIEQTVWSLLNSY</sequence>
<evidence type="ECO:0000256" key="6">
    <source>
        <dbReference type="ARBA" id="ARBA00023004"/>
    </source>
</evidence>
<comment type="similarity">
    <text evidence="3">Belongs to the JARID1 histone demethylase family.</text>
</comment>
<dbReference type="FunFam" id="2.60.120.650:FF:000045">
    <property type="entry name" value="F-box protein At1g78280"/>
    <property type="match status" value="1"/>
</dbReference>
<feature type="region of interest" description="Disordered" evidence="8">
    <location>
        <begin position="14"/>
        <end position="62"/>
    </location>
</feature>
<dbReference type="SUPFAM" id="SSF56112">
    <property type="entry name" value="Protein kinase-like (PK-like)"/>
    <property type="match status" value="1"/>
</dbReference>
<dbReference type="InterPro" id="IPR003347">
    <property type="entry name" value="JmjC_dom"/>
</dbReference>
<dbReference type="InterPro" id="IPR001810">
    <property type="entry name" value="F-box_dom"/>
</dbReference>
<reference evidence="11 12" key="1">
    <citation type="submission" date="2022-03" db="EMBL/GenBank/DDBJ databases">
        <authorList>
            <person name="Nunn A."/>
            <person name="Chopra R."/>
            <person name="Nunn A."/>
            <person name="Contreras Garrido A."/>
        </authorList>
    </citation>
    <scope>NUCLEOTIDE SEQUENCE [LARGE SCALE GENOMIC DNA]</scope>
</reference>
<feature type="domain" description="JmjC" evidence="10">
    <location>
        <begin position="273"/>
        <end position="436"/>
    </location>
</feature>
<organism evidence="11 12">
    <name type="scientific">Thlaspi arvense</name>
    <name type="common">Field penny-cress</name>
    <dbReference type="NCBI Taxonomy" id="13288"/>
    <lineage>
        <taxon>Eukaryota</taxon>
        <taxon>Viridiplantae</taxon>
        <taxon>Streptophyta</taxon>
        <taxon>Embryophyta</taxon>
        <taxon>Tracheophyta</taxon>
        <taxon>Spermatophyta</taxon>
        <taxon>Magnoliopsida</taxon>
        <taxon>eudicotyledons</taxon>
        <taxon>Gunneridae</taxon>
        <taxon>Pentapetalae</taxon>
        <taxon>rosids</taxon>
        <taxon>malvids</taxon>
        <taxon>Brassicales</taxon>
        <taxon>Brassicaceae</taxon>
        <taxon>Thlaspideae</taxon>
        <taxon>Thlaspi</taxon>
    </lineage>
</organism>
<dbReference type="CDD" id="cd09917">
    <property type="entry name" value="F-box_SF"/>
    <property type="match status" value="1"/>
</dbReference>
<dbReference type="SUPFAM" id="SSF51197">
    <property type="entry name" value="Clavaminate synthase-like"/>
    <property type="match status" value="1"/>
</dbReference>
<feature type="region of interest" description="Disordered" evidence="8">
    <location>
        <begin position="453"/>
        <end position="472"/>
    </location>
</feature>
<dbReference type="InterPro" id="IPR036047">
    <property type="entry name" value="F-box-like_dom_sf"/>
</dbReference>
<dbReference type="AlphaFoldDB" id="A0AAU9SL53"/>
<comment type="subcellular location">
    <subcellularLocation>
        <location evidence="2">Nucleus</location>
    </subcellularLocation>
</comment>
<dbReference type="Gene3D" id="1.20.1280.50">
    <property type="match status" value="1"/>
</dbReference>
<feature type="non-terminal residue" evidence="11">
    <location>
        <position position="1"/>
    </location>
</feature>
<dbReference type="Proteomes" id="UP000836841">
    <property type="component" value="Chromosome 5"/>
</dbReference>
<keyword evidence="12" id="KW-1185">Reference proteome</keyword>
<keyword evidence="5" id="KW-0560">Oxidoreductase</keyword>
<evidence type="ECO:0000259" key="10">
    <source>
        <dbReference type="PROSITE" id="PS51184"/>
    </source>
</evidence>
<evidence type="ECO:0000256" key="5">
    <source>
        <dbReference type="ARBA" id="ARBA00023002"/>
    </source>
</evidence>
<dbReference type="EMBL" id="OU466861">
    <property type="protein sequence ID" value="CAH2067804.1"/>
    <property type="molecule type" value="Genomic_DNA"/>
</dbReference>
<dbReference type="Pfam" id="PF12937">
    <property type="entry name" value="F-box-like"/>
    <property type="match status" value="1"/>
</dbReference>
<evidence type="ECO:0000256" key="4">
    <source>
        <dbReference type="ARBA" id="ARBA00022723"/>
    </source>
</evidence>
<keyword evidence="6" id="KW-0408">Iron</keyword>
<protein>
    <recommendedName>
        <fullName evidence="13">F-box protein</fullName>
    </recommendedName>
</protein>
<evidence type="ECO:0000256" key="7">
    <source>
        <dbReference type="ARBA" id="ARBA00023242"/>
    </source>
</evidence>
<gene>
    <name evidence="11" type="ORF">TAV2_LOCUS16949</name>
</gene>
<dbReference type="InterPro" id="IPR011009">
    <property type="entry name" value="Kinase-like_dom_sf"/>
</dbReference>
<dbReference type="Pfam" id="PF13621">
    <property type="entry name" value="Cupin_8"/>
    <property type="match status" value="1"/>
</dbReference>
<evidence type="ECO:0000259" key="9">
    <source>
        <dbReference type="PROSITE" id="PS50181"/>
    </source>
</evidence>
<name>A0AAU9SL53_THLAR</name>
<evidence type="ECO:0000313" key="11">
    <source>
        <dbReference type="EMBL" id="CAH2067804.1"/>
    </source>
</evidence>
<dbReference type="GO" id="GO:0046872">
    <property type="term" value="F:metal ion binding"/>
    <property type="evidence" value="ECO:0007669"/>
    <property type="project" value="UniProtKB-KW"/>
</dbReference>
<dbReference type="PANTHER" id="PTHR12480">
    <property type="entry name" value="ARGININE DEMETHYLASE AND LYSYL-HYDROXYLASE JMJD"/>
    <property type="match status" value="1"/>
</dbReference>
<evidence type="ECO:0008006" key="13">
    <source>
        <dbReference type="Google" id="ProtNLM"/>
    </source>
</evidence>
<dbReference type="InterPro" id="IPR002575">
    <property type="entry name" value="Aminoglycoside_PTrfase"/>
</dbReference>
<dbReference type="GO" id="GO:0005737">
    <property type="term" value="C:cytoplasm"/>
    <property type="evidence" value="ECO:0007669"/>
    <property type="project" value="TreeGrafter"/>
</dbReference>
<feature type="compositionally biased region" description="Basic and acidic residues" evidence="8">
    <location>
        <begin position="14"/>
        <end position="39"/>
    </location>
</feature>
<evidence type="ECO:0000313" key="12">
    <source>
        <dbReference type="Proteomes" id="UP000836841"/>
    </source>
</evidence>
<dbReference type="Pfam" id="PF01636">
    <property type="entry name" value="APH"/>
    <property type="match status" value="1"/>
</dbReference>
<feature type="compositionally biased region" description="Acidic residues" evidence="8">
    <location>
        <begin position="453"/>
        <end position="468"/>
    </location>
</feature>
<dbReference type="InterPro" id="IPR041667">
    <property type="entry name" value="Cupin_8"/>
</dbReference>
<evidence type="ECO:0000256" key="8">
    <source>
        <dbReference type="SAM" id="MobiDB-lite"/>
    </source>
</evidence>